<sequence length="428" mass="45144">MIFPGCHACRTRPRESGGIGRSNRYGEPVTHARREDPFLPEHEDVTGLIPRGLRISAALAWRLIVVAAALYVVGWVIGRLSVVVIPLGIALLLSALLAPAVQKLVAVRFPRGLATAIVLIAGLAVLGGLLTFVVTQFSSGLPQLQKQLNESLNQIKEWLINGPAHLRQEQIQEFINQVFGFLQNNQSWLTDTALTTASTVGEIVTGFLLTLFITIFFLSGGDGIWTFLVRVAPGRVRNRVDVAGRRGFASLVSYVRATAAVAVVDAVGIGIGLWIVGVPLVIPLATLVFLGAFIPIIGALLTGGIAVLIALVTNGFIGAVIVLAIVVGVMQLESHVLQPLLLGRAVKLHPLAVILAITIGLVVGGIAGALMAVPILAVLNAGVRSLLHEENPDPAEVNVLKDQAAQPNDAEPGTPGATVPTRGEDDEK</sequence>
<feature type="transmembrane region" description="Helical" evidence="9">
    <location>
        <begin position="352"/>
        <end position="379"/>
    </location>
</feature>
<feature type="transmembrane region" description="Helical" evidence="9">
    <location>
        <begin position="308"/>
        <end position="332"/>
    </location>
</feature>
<evidence type="ECO:0000256" key="8">
    <source>
        <dbReference type="SAM" id="MobiDB-lite"/>
    </source>
</evidence>
<feature type="transmembrane region" description="Helical" evidence="9">
    <location>
        <begin position="59"/>
        <end position="77"/>
    </location>
</feature>
<evidence type="ECO:0000256" key="3">
    <source>
        <dbReference type="ARBA" id="ARBA00022448"/>
    </source>
</evidence>
<dbReference type="GO" id="GO:0005886">
    <property type="term" value="C:plasma membrane"/>
    <property type="evidence" value="ECO:0007669"/>
    <property type="project" value="UniProtKB-SubCell"/>
</dbReference>
<evidence type="ECO:0000256" key="1">
    <source>
        <dbReference type="ARBA" id="ARBA00004651"/>
    </source>
</evidence>
<keyword evidence="5 9" id="KW-0812">Transmembrane</keyword>
<dbReference type="PANTHER" id="PTHR21716:SF53">
    <property type="entry name" value="PERMEASE PERM-RELATED"/>
    <property type="match status" value="1"/>
</dbReference>
<feature type="transmembrane region" description="Helical" evidence="9">
    <location>
        <begin position="253"/>
        <end position="275"/>
    </location>
</feature>
<dbReference type="Pfam" id="PF01594">
    <property type="entry name" value="AI-2E_transport"/>
    <property type="match status" value="1"/>
</dbReference>
<evidence type="ECO:0000313" key="11">
    <source>
        <dbReference type="Proteomes" id="UP000199622"/>
    </source>
</evidence>
<protein>
    <submittedName>
        <fullName evidence="10">Predicted PurR-regulated permease PerM</fullName>
    </submittedName>
</protein>
<keyword evidence="4" id="KW-1003">Cell membrane</keyword>
<keyword evidence="3" id="KW-0813">Transport</keyword>
<name>A0A1H4J1G8_9PSEU</name>
<organism evidence="10 11">
    <name type="scientific">Amycolatopsis tolypomycina</name>
    <dbReference type="NCBI Taxonomy" id="208445"/>
    <lineage>
        <taxon>Bacteria</taxon>
        <taxon>Bacillati</taxon>
        <taxon>Actinomycetota</taxon>
        <taxon>Actinomycetes</taxon>
        <taxon>Pseudonocardiales</taxon>
        <taxon>Pseudonocardiaceae</taxon>
        <taxon>Amycolatopsis</taxon>
    </lineage>
</organism>
<feature type="transmembrane region" description="Helical" evidence="9">
    <location>
        <begin position="83"/>
        <end position="101"/>
    </location>
</feature>
<gene>
    <name evidence="10" type="ORF">SAMN04489727_1410</name>
</gene>
<keyword evidence="7 9" id="KW-0472">Membrane</keyword>
<dbReference type="PANTHER" id="PTHR21716">
    <property type="entry name" value="TRANSMEMBRANE PROTEIN"/>
    <property type="match status" value="1"/>
</dbReference>
<dbReference type="EMBL" id="FNSO01000003">
    <property type="protein sequence ID" value="SEB40124.1"/>
    <property type="molecule type" value="Genomic_DNA"/>
</dbReference>
<reference evidence="11" key="1">
    <citation type="submission" date="2016-10" db="EMBL/GenBank/DDBJ databases">
        <authorList>
            <person name="Varghese N."/>
            <person name="Submissions S."/>
        </authorList>
    </citation>
    <scope>NUCLEOTIDE SEQUENCE [LARGE SCALE GENOMIC DNA]</scope>
    <source>
        <strain evidence="11">DSM 44544</strain>
    </source>
</reference>
<keyword evidence="6 9" id="KW-1133">Transmembrane helix</keyword>
<evidence type="ECO:0000256" key="9">
    <source>
        <dbReference type="SAM" id="Phobius"/>
    </source>
</evidence>
<feature type="region of interest" description="Disordered" evidence="8">
    <location>
        <begin position="402"/>
        <end position="428"/>
    </location>
</feature>
<comment type="subcellular location">
    <subcellularLocation>
        <location evidence="1">Cell membrane</location>
        <topology evidence="1">Multi-pass membrane protein</topology>
    </subcellularLocation>
</comment>
<keyword evidence="11" id="KW-1185">Reference proteome</keyword>
<evidence type="ECO:0000256" key="4">
    <source>
        <dbReference type="ARBA" id="ARBA00022475"/>
    </source>
</evidence>
<feature type="transmembrane region" description="Helical" evidence="9">
    <location>
        <begin position="281"/>
        <end position="301"/>
    </location>
</feature>
<feature type="transmembrane region" description="Helical" evidence="9">
    <location>
        <begin position="113"/>
        <end position="134"/>
    </location>
</feature>
<dbReference type="Proteomes" id="UP000199622">
    <property type="component" value="Unassembled WGS sequence"/>
</dbReference>
<evidence type="ECO:0000256" key="2">
    <source>
        <dbReference type="ARBA" id="ARBA00009773"/>
    </source>
</evidence>
<dbReference type="InterPro" id="IPR002549">
    <property type="entry name" value="AI-2E-like"/>
</dbReference>
<dbReference type="GO" id="GO:0055085">
    <property type="term" value="P:transmembrane transport"/>
    <property type="evidence" value="ECO:0007669"/>
    <property type="project" value="TreeGrafter"/>
</dbReference>
<evidence type="ECO:0000256" key="6">
    <source>
        <dbReference type="ARBA" id="ARBA00022989"/>
    </source>
</evidence>
<proteinExistence type="inferred from homology"/>
<comment type="similarity">
    <text evidence="2">Belongs to the autoinducer-2 exporter (AI-2E) (TC 2.A.86) family.</text>
</comment>
<evidence type="ECO:0000313" key="10">
    <source>
        <dbReference type="EMBL" id="SEB40124.1"/>
    </source>
</evidence>
<feature type="transmembrane region" description="Helical" evidence="9">
    <location>
        <begin position="207"/>
        <end position="232"/>
    </location>
</feature>
<accession>A0A1H4J1G8</accession>
<evidence type="ECO:0000256" key="7">
    <source>
        <dbReference type="ARBA" id="ARBA00023136"/>
    </source>
</evidence>
<evidence type="ECO:0000256" key="5">
    <source>
        <dbReference type="ARBA" id="ARBA00022692"/>
    </source>
</evidence>
<dbReference type="STRING" id="208445.SAMN04489727_1410"/>
<dbReference type="AlphaFoldDB" id="A0A1H4J1G8"/>